<feature type="compositionally biased region" description="Low complexity" evidence="5">
    <location>
        <begin position="183"/>
        <end position="200"/>
    </location>
</feature>
<dbReference type="PANTHER" id="PTHR12943">
    <property type="entry name" value="HOMOCYSTEINE-RESPONSIVE ENDOPLASMIC RETICULUM-RESIDENT UNIQUITIN-LIKE DOMAIN HERPUD PROTEIN FAMILY MEMBER"/>
    <property type="match status" value="1"/>
</dbReference>
<feature type="compositionally biased region" description="Polar residues" evidence="5">
    <location>
        <begin position="566"/>
        <end position="577"/>
    </location>
</feature>
<comment type="caution">
    <text evidence="7">The sequence shown here is derived from an EMBL/GenBank/DDBJ whole genome shotgun (WGS) entry which is preliminary data.</text>
</comment>
<dbReference type="AlphaFoldDB" id="A0AAN5C0F1"/>
<protein>
    <submittedName>
        <fullName evidence="7">Unnamed protein product</fullName>
    </submittedName>
</protein>
<evidence type="ECO:0000259" key="6">
    <source>
        <dbReference type="PROSITE" id="PS50053"/>
    </source>
</evidence>
<feature type="compositionally biased region" description="Basic and acidic residues" evidence="5">
    <location>
        <begin position="527"/>
        <end position="546"/>
    </location>
</feature>
<name>A0AAN5C0F1_ASPOZ</name>
<keyword evidence="4" id="KW-0472">Membrane</keyword>
<feature type="compositionally biased region" description="Low complexity" evidence="5">
    <location>
        <begin position="555"/>
        <end position="564"/>
    </location>
</feature>
<organism evidence="7 8">
    <name type="scientific">Aspergillus oryzae</name>
    <name type="common">Yellow koji mold</name>
    <dbReference type="NCBI Taxonomy" id="5062"/>
    <lineage>
        <taxon>Eukaryota</taxon>
        <taxon>Fungi</taxon>
        <taxon>Dikarya</taxon>
        <taxon>Ascomycota</taxon>
        <taxon>Pezizomycotina</taxon>
        <taxon>Eurotiomycetes</taxon>
        <taxon>Eurotiomycetidae</taxon>
        <taxon>Eurotiales</taxon>
        <taxon>Aspergillaceae</taxon>
        <taxon>Aspergillus</taxon>
        <taxon>Aspergillus subgen. Circumdati</taxon>
    </lineage>
</organism>
<feature type="compositionally biased region" description="Polar residues" evidence="5">
    <location>
        <begin position="161"/>
        <end position="182"/>
    </location>
</feature>
<dbReference type="PANTHER" id="PTHR12943:SF27">
    <property type="entry name" value="HOMOCYSTEINE-INDUCED ENDOPLASMIC RETICULUM PROTEIN, ISOFORM A"/>
    <property type="match status" value="1"/>
</dbReference>
<dbReference type="InterPro" id="IPR029071">
    <property type="entry name" value="Ubiquitin-like_domsf"/>
</dbReference>
<dbReference type="PROSITE" id="PS50053">
    <property type="entry name" value="UBIQUITIN_2"/>
    <property type="match status" value="1"/>
</dbReference>
<feature type="domain" description="Ubiquitin-like" evidence="6">
    <location>
        <begin position="26"/>
        <end position="82"/>
    </location>
</feature>
<accession>A0AAN5C0F1</accession>
<evidence type="ECO:0000256" key="4">
    <source>
        <dbReference type="ARBA" id="ARBA00023136"/>
    </source>
</evidence>
<evidence type="ECO:0000256" key="1">
    <source>
        <dbReference type="ARBA" id="ARBA00004370"/>
    </source>
</evidence>
<dbReference type="EMBL" id="BSYA01000134">
    <property type="protein sequence ID" value="GMG34205.1"/>
    <property type="molecule type" value="Genomic_DNA"/>
</dbReference>
<gene>
    <name evidence="7" type="ORF">Aory04_000959400</name>
</gene>
<dbReference type="GO" id="GO:0016020">
    <property type="term" value="C:membrane"/>
    <property type="evidence" value="ECO:0007669"/>
    <property type="project" value="UniProtKB-SubCell"/>
</dbReference>
<feature type="region of interest" description="Disordered" evidence="5">
    <location>
        <begin position="527"/>
        <end position="595"/>
    </location>
</feature>
<evidence type="ECO:0000256" key="2">
    <source>
        <dbReference type="ARBA" id="ARBA00022692"/>
    </source>
</evidence>
<dbReference type="Gene3D" id="3.10.20.90">
    <property type="entry name" value="Phosphatidylinositol 3-kinase Catalytic Subunit, Chain A, domain 1"/>
    <property type="match status" value="1"/>
</dbReference>
<evidence type="ECO:0000256" key="5">
    <source>
        <dbReference type="SAM" id="MobiDB-lite"/>
    </source>
</evidence>
<dbReference type="CDD" id="cd17039">
    <property type="entry name" value="Ubl_ubiquitin_like"/>
    <property type="match status" value="1"/>
</dbReference>
<feature type="region of interest" description="Disordered" evidence="5">
    <location>
        <begin position="155"/>
        <end position="207"/>
    </location>
</feature>
<dbReference type="SUPFAM" id="SSF54236">
    <property type="entry name" value="Ubiquitin-like"/>
    <property type="match status" value="1"/>
</dbReference>
<evidence type="ECO:0000313" key="8">
    <source>
        <dbReference type="Proteomes" id="UP001165205"/>
    </source>
</evidence>
<dbReference type="Proteomes" id="UP001165205">
    <property type="component" value="Unassembled WGS sequence"/>
</dbReference>
<reference evidence="7" key="1">
    <citation type="submission" date="2023-04" db="EMBL/GenBank/DDBJ databases">
        <title>Aspergillus oryzae NBRC 4228.</title>
        <authorList>
            <person name="Ichikawa N."/>
            <person name="Sato H."/>
            <person name="Tonouchi N."/>
        </authorList>
    </citation>
    <scope>NUCLEOTIDE SEQUENCE</scope>
    <source>
        <strain evidence="7">NBRC 4228</strain>
    </source>
</reference>
<evidence type="ECO:0000313" key="7">
    <source>
        <dbReference type="EMBL" id="GMG34205.1"/>
    </source>
</evidence>
<keyword evidence="2" id="KW-0812">Transmembrane</keyword>
<feature type="region of interest" description="Disordered" evidence="5">
    <location>
        <begin position="459"/>
        <end position="489"/>
    </location>
</feature>
<dbReference type="GO" id="GO:0030968">
    <property type="term" value="P:endoplasmic reticulum unfolded protein response"/>
    <property type="evidence" value="ECO:0007669"/>
    <property type="project" value="TreeGrafter"/>
</dbReference>
<comment type="subcellular location">
    <subcellularLocation>
        <location evidence="1">Membrane</location>
    </subcellularLocation>
</comment>
<dbReference type="InterPro" id="IPR039751">
    <property type="entry name" value="HERPUD1/2"/>
</dbReference>
<evidence type="ECO:0000256" key="3">
    <source>
        <dbReference type="ARBA" id="ARBA00022989"/>
    </source>
</evidence>
<proteinExistence type="predicted"/>
<sequence length="595" mass="65503">MTSSSAPSDNSLSNLNATSGTQAFILHVLCPSLPPPNRFTFNDLVPSITIAGLKARISQSIPNRPPPETQRLIYRGKPISDDDWTLQKVLEPTNVSVTMTLCFGWRVHDRSAPPYPMQHGQEVRYRGPMGPSEADIGLALRRNIETIRRQIELRERGGSPLSDQQGAEHTQQFPWQRMTPFQSSTTTTTTTSTSTSTMSSQPSGLSASLAQDTRLRLHILRPQIALCEDQLNRGIAPPMDQVIRIRSQLFDILDDQYRNPLSERDGSIEALLTRVFNIYTRADQLRVSQSRATASMQHNMLDSPANDGHGQAPLYLLSSPNGYQALVSSPGAARSIESSLSAIRAAHASQATSHPPQAHPNPNAAVMENAVRQAVLNQRLGNNEPVGFARSIRRIWLFVRLYFFCYMFSEPGTWSRVLLVTLAVIISLLSETSVPRQLYGMIISPLQRHLEGLIHFSADEHVPPRPQGTDAAGSSGYANQPGDNRAAAPTGLRHNLRRVERSLALFVASLVPGVGERHVEVRNAAEAARNAERAGEEEEERRRQEEASNGEGVTEQEQQNQEENPTSRPESSVTNPATEDGAGASIPRGNEHDAR</sequence>
<dbReference type="InterPro" id="IPR000626">
    <property type="entry name" value="Ubiquitin-like_dom"/>
</dbReference>
<keyword evidence="3" id="KW-1133">Transmembrane helix</keyword>